<dbReference type="GO" id="GO:0016757">
    <property type="term" value="F:glycosyltransferase activity"/>
    <property type="evidence" value="ECO:0007669"/>
    <property type="project" value="InterPro"/>
</dbReference>
<dbReference type="InterPro" id="IPR028098">
    <property type="entry name" value="Glyco_trans_4-like_N"/>
</dbReference>
<feature type="compositionally biased region" description="Polar residues" evidence="1">
    <location>
        <begin position="400"/>
        <end position="420"/>
    </location>
</feature>
<reference evidence="4" key="1">
    <citation type="submission" date="2012-09" db="EMBL/GenBank/DDBJ databases">
        <title>Metagenomic Characterization of a Microbial Community in Wastewater Detects High Levels of Antibiotic Resistance.</title>
        <authorList>
            <person name="Abrams M."/>
            <person name="Caldwell A."/>
            <person name="Vandaei E."/>
            <person name="Lee W."/>
            <person name="Perrott J."/>
            <person name="Khan S.Y."/>
            <person name="Ta J."/>
            <person name="Romero D."/>
            <person name="Nguyen V."/>
            <person name="Pourmand N."/>
            <person name="Ouverney C.C."/>
        </authorList>
    </citation>
    <scope>NUCLEOTIDE SEQUENCE</scope>
</reference>
<dbReference type="Pfam" id="PF00534">
    <property type="entry name" value="Glycos_transf_1"/>
    <property type="match status" value="1"/>
</dbReference>
<dbReference type="EMBL" id="JX649870">
    <property type="protein sequence ID" value="AGC71390.1"/>
    <property type="molecule type" value="Genomic_DNA"/>
</dbReference>
<dbReference type="PANTHER" id="PTHR12526">
    <property type="entry name" value="GLYCOSYLTRANSFERASE"/>
    <property type="match status" value="1"/>
</dbReference>
<dbReference type="Gene3D" id="3.40.50.2000">
    <property type="entry name" value="Glycogen Phosphorylase B"/>
    <property type="match status" value="2"/>
</dbReference>
<evidence type="ECO:0000256" key="1">
    <source>
        <dbReference type="SAM" id="MobiDB-lite"/>
    </source>
</evidence>
<accession>L7VZ52</accession>
<dbReference type="SUPFAM" id="SSF53756">
    <property type="entry name" value="UDP-Glycosyltransferase/glycogen phosphorylase"/>
    <property type="match status" value="1"/>
</dbReference>
<dbReference type="Pfam" id="PF13439">
    <property type="entry name" value="Glyco_transf_4"/>
    <property type="match status" value="1"/>
</dbReference>
<sequence length="420" mass="46280">MTKDSGAEVHPFPLRNLSELERAEMNVSFVITSMPVGGAETLLVNLIRRLDRERFQPEVICLKDRGPLGEELAEEIPVHSGFLRSKYDGMVLPKLVSHFRRRQTQAVVTVGAGDKMFWGRLGAFFAGVPVIASALHSTGWPDGVGKLNRCLTKITDAFIAVAEPHGRFLVEFERFPESKVFVIPNGIDTQRFVPDARARQRVAEELQIPVDAKWIGIVAALRPEKNHSMFLQMVKRVIERQPNTHALIIGDGPERPRLETLRSELGLESRVHFLGNRSDTPQLLAALDVFTLTSHNEANPVSILEALSCEVPVVATQVGSVAETVRPQQTGFLAASEDVATFAEHVSTLLASPTLAKSLGANGRQLVQEIGSLDAMVAGYEQLWTTILAKKESRSRTKRLSAQETAPTPTCQWKTSPPSF</sequence>
<dbReference type="PANTHER" id="PTHR12526:SF630">
    <property type="entry name" value="GLYCOSYLTRANSFERASE"/>
    <property type="match status" value="1"/>
</dbReference>
<evidence type="ECO:0000259" key="3">
    <source>
        <dbReference type="Pfam" id="PF13439"/>
    </source>
</evidence>
<dbReference type="InterPro" id="IPR001296">
    <property type="entry name" value="Glyco_trans_1"/>
</dbReference>
<feature type="domain" description="Glycosyltransferase subfamily 4-like N-terminal" evidence="3">
    <location>
        <begin position="36"/>
        <end position="191"/>
    </location>
</feature>
<evidence type="ECO:0000259" key="2">
    <source>
        <dbReference type="Pfam" id="PF00534"/>
    </source>
</evidence>
<name>L7VZ52_9BACT</name>
<dbReference type="AlphaFoldDB" id="L7VZ52"/>
<keyword evidence="4" id="KW-0808">Transferase</keyword>
<protein>
    <submittedName>
        <fullName evidence="4">Glycosyltransferase</fullName>
    </submittedName>
</protein>
<evidence type="ECO:0000313" key="4">
    <source>
        <dbReference type="EMBL" id="AGC71390.1"/>
    </source>
</evidence>
<feature type="domain" description="Glycosyl transferase family 1" evidence="2">
    <location>
        <begin position="203"/>
        <end position="365"/>
    </location>
</feature>
<feature type="region of interest" description="Disordered" evidence="1">
    <location>
        <begin position="395"/>
        <end position="420"/>
    </location>
</feature>
<organism evidence="4">
    <name type="scientific">uncultured bacterium A1Q1_fos_1815</name>
    <dbReference type="NCBI Taxonomy" id="1256553"/>
    <lineage>
        <taxon>Bacteria</taxon>
        <taxon>environmental samples</taxon>
    </lineage>
</organism>
<proteinExistence type="predicted"/>